<keyword evidence="2" id="KW-0456">Lyase</keyword>
<dbReference type="InterPro" id="IPR001753">
    <property type="entry name" value="Enoyl-CoA_hydra/iso"/>
</dbReference>
<dbReference type="Proteomes" id="UP000572635">
    <property type="component" value="Unassembled WGS sequence"/>
</dbReference>
<keyword evidence="3" id="KW-1185">Reference proteome</keyword>
<dbReference type="RefSeq" id="WP_184398243.1">
    <property type="nucleotide sequence ID" value="NZ_BAAAJD010000047.1"/>
</dbReference>
<dbReference type="PANTHER" id="PTHR42964">
    <property type="entry name" value="ENOYL-COA HYDRATASE"/>
    <property type="match status" value="1"/>
</dbReference>
<reference evidence="2 3" key="1">
    <citation type="submission" date="2020-08" db="EMBL/GenBank/DDBJ databases">
        <title>Sequencing the genomes of 1000 actinobacteria strains.</title>
        <authorList>
            <person name="Klenk H.-P."/>
        </authorList>
    </citation>
    <scope>NUCLEOTIDE SEQUENCE [LARGE SCALE GENOMIC DNA]</scope>
    <source>
        <strain evidence="2 3">DSM 44551</strain>
    </source>
</reference>
<dbReference type="SUPFAM" id="SSF52096">
    <property type="entry name" value="ClpP/crotonase"/>
    <property type="match status" value="1"/>
</dbReference>
<comment type="caution">
    <text evidence="2">The sequence shown here is derived from an EMBL/GenBank/DDBJ whole genome shotgun (WGS) entry which is preliminary data.</text>
</comment>
<sequence>MAEPDSGRPLVRRDSDRGIATITLDSEHNRNALSARLRTELAAELAAAMADDGVRAVVLTGAGRVFCAGADLKEVGEQLAGKEPDPAAPGMAEIFSAIMEAPKPVVARLNGTARAGGLGLVAAADIAIAPEETEFAFSEVRIGVVPAMISIPVSVRMTDRAMTRYFLTGEVFGAREAAASGLLTEAVPAGELDAATDAVLDGLRAAAPGALTGAKALLGADGAEERGKAFARMAELSARYFASEEAAEGRAAFFEKRKPKWVL</sequence>
<protein>
    <submittedName>
        <fullName evidence="2">Methylglutaconyl-CoA hydratase</fullName>
        <ecNumber evidence="2">4.2.1.18</ecNumber>
    </submittedName>
</protein>
<dbReference type="InterPro" id="IPR029045">
    <property type="entry name" value="ClpP/crotonase-like_dom_sf"/>
</dbReference>
<dbReference type="EC" id="4.2.1.18" evidence="2"/>
<comment type="similarity">
    <text evidence="1">Belongs to the enoyl-CoA hydratase/isomerase family.</text>
</comment>
<organism evidence="2 3">
    <name type="scientific">Nocardiopsis composta</name>
    <dbReference type="NCBI Taxonomy" id="157465"/>
    <lineage>
        <taxon>Bacteria</taxon>
        <taxon>Bacillati</taxon>
        <taxon>Actinomycetota</taxon>
        <taxon>Actinomycetes</taxon>
        <taxon>Streptosporangiales</taxon>
        <taxon>Nocardiopsidaceae</taxon>
        <taxon>Nocardiopsis</taxon>
    </lineage>
</organism>
<dbReference type="Pfam" id="PF00378">
    <property type="entry name" value="ECH_1"/>
    <property type="match status" value="1"/>
</dbReference>
<evidence type="ECO:0000313" key="2">
    <source>
        <dbReference type="EMBL" id="MBB5435436.1"/>
    </source>
</evidence>
<gene>
    <name evidence="2" type="ORF">HDA36_005584</name>
</gene>
<dbReference type="CDD" id="cd06558">
    <property type="entry name" value="crotonase-like"/>
    <property type="match status" value="1"/>
</dbReference>
<dbReference type="InterPro" id="IPR014748">
    <property type="entry name" value="Enoyl-CoA_hydra_C"/>
</dbReference>
<dbReference type="EMBL" id="JACHDB010000002">
    <property type="protein sequence ID" value="MBB5435436.1"/>
    <property type="molecule type" value="Genomic_DNA"/>
</dbReference>
<accession>A0A7W8QS23</accession>
<dbReference type="Gene3D" id="3.90.226.10">
    <property type="entry name" value="2-enoyl-CoA Hydratase, Chain A, domain 1"/>
    <property type="match status" value="1"/>
</dbReference>
<proteinExistence type="inferred from homology"/>
<evidence type="ECO:0000256" key="1">
    <source>
        <dbReference type="ARBA" id="ARBA00005254"/>
    </source>
</evidence>
<name>A0A7W8QS23_9ACTN</name>
<evidence type="ECO:0000313" key="3">
    <source>
        <dbReference type="Proteomes" id="UP000572635"/>
    </source>
</evidence>
<dbReference type="Gene3D" id="1.10.12.10">
    <property type="entry name" value="Lyase 2-enoyl-coa Hydratase, Chain A, domain 2"/>
    <property type="match status" value="1"/>
</dbReference>
<dbReference type="GO" id="GO:0004490">
    <property type="term" value="F:methylglutaconyl-CoA hydratase activity"/>
    <property type="evidence" value="ECO:0007669"/>
    <property type="project" value="UniProtKB-EC"/>
</dbReference>
<dbReference type="PANTHER" id="PTHR42964:SF1">
    <property type="entry name" value="POLYKETIDE BIOSYNTHESIS ENOYL-COA HYDRATASE PKSH-RELATED"/>
    <property type="match status" value="1"/>
</dbReference>
<dbReference type="AlphaFoldDB" id="A0A7W8QS23"/>
<dbReference type="InterPro" id="IPR051683">
    <property type="entry name" value="Enoyl-CoA_Hydratase/Isomerase"/>
</dbReference>